<evidence type="ECO:0000313" key="16">
    <source>
        <dbReference type="EMBL" id="KAJ8921226.1"/>
    </source>
</evidence>
<dbReference type="Pfam" id="PF13246">
    <property type="entry name" value="Cation_ATPase"/>
    <property type="match status" value="1"/>
</dbReference>
<feature type="transmembrane region" description="Helical" evidence="13">
    <location>
        <begin position="1030"/>
        <end position="1049"/>
    </location>
</feature>
<dbReference type="GO" id="GO:0016020">
    <property type="term" value="C:membrane"/>
    <property type="evidence" value="ECO:0007669"/>
    <property type="project" value="UniProtKB-SubCell"/>
</dbReference>
<protein>
    <recommendedName>
        <fullName evidence="13">Cation-transporting ATPase</fullName>
        <ecNumber evidence="13">7.2.2.-</ecNumber>
    </recommendedName>
</protein>
<evidence type="ECO:0000259" key="15">
    <source>
        <dbReference type="Pfam" id="PF12409"/>
    </source>
</evidence>
<dbReference type="EMBL" id="JANEYG010000011">
    <property type="protein sequence ID" value="KAJ8921226.1"/>
    <property type="molecule type" value="Genomic_DNA"/>
</dbReference>
<evidence type="ECO:0000256" key="11">
    <source>
        <dbReference type="ARBA" id="ARBA00023136"/>
    </source>
</evidence>
<keyword evidence="4 13" id="KW-0812">Transmembrane</keyword>
<comment type="catalytic activity">
    <reaction evidence="12 13">
        <text>ATP + H2O = ADP + phosphate + H(+)</text>
        <dbReference type="Rhea" id="RHEA:13065"/>
        <dbReference type="ChEBI" id="CHEBI:15377"/>
        <dbReference type="ChEBI" id="CHEBI:15378"/>
        <dbReference type="ChEBI" id="CHEBI:30616"/>
        <dbReference type="ChEBI" id="CHEBI:43474"/>
        <dbReference type="ChEBI" id="CHEBI:456216"/>
    </reaction>
</comment>
<dbReference type="GO" id="GO:0006874">
    <property type="term" value="P:intracellular calcium ion homeostasis"/>
    <property type="evidence" value="ECO:0007669"/>
    <property type="project" value="TreeGrafter"/>
</dbReference>
<evidence type="ECO:0000256" key="10">
    <source>
        <dbReference type="ARBA" id="ARBA00022989"/>
    </source>
</evidence>
<keyword evidence="6 13" id="KW-0547">Nucleotide-binding</keyword>
<evidence type="ECO:0000256" key="6">
    <source>
        <dbReference type="ARBA" id="ARBA00022741"/>
    </source>
</evidence>
<sequence>MESESIFSKLCGSGSQKVDLSKIQEQNEGLLRGPRSNDCIMYLNKGQDDEMQLYCYKRSTLKTIVTYLGFILTGGVLRLIFHWIPHWYLLMTSDRCRIDEAEQLLITEIYNKKHKIYHVKPLRILTPENVARLRNDDNLLNHHHVSGTESPPALSVHFENGEFRDIDKLLMFSCKKVTYIWDNEKQEFIKLVGLDKGVKCETFHKYKPLSPSEQFMRRLVYGPNKIVVKELSICTLLCLEVLNPFYIFQILSFILWFADDYYYYAATIMVMAMGGIGMSVMQTRKNQRNLRSTCHSSDVCTVLRRLPKTTLDESDVGYKSETISTEYLVPGDILEIPSHGCIMHCDALLLTGNCILNESMLTGESVPVTKTALPNISTASYDPKEHARHTLFCGTHVIQTRYFGNEKVLAVVVRTGFSTAKGTLVRSILYPPPVDFRFEKDSYRFVTLLGLIAFTGFLYTIVTKVLRGVPARDVILEACDLITIVVPPALPAAMTVGRFYAQIRLKRKQIFCISPRTINVSGSINCVCFDKTGTLTEDGLDLLCVVPIEEKEFRLPVKNVETLPYNLFVYGLVSCHSLTIIDKQIMFESTKWVMEEYDVADNNKFNMIFPTVLKPPKNRPSVQQNVEGLEIGIIREFPFSSSSQRMGVIVRRLNGTHFEYYCKGSPEMVLNFVKKESVPDDFLDVLESYTQEGYRVIALAHRELRMSYAKVQKVQREVIEKDMDLLGLIVLENRLKPDTTPCIQALNDANIRVIMVTGDNILTAISVAKDCDIVTPCQSIITVNVDSSHPPNLYYTLTNTKTKQIPTDLSILTNSASVMSLDTIESQVQTVTNNSIVRIDQKRPSLLLNNYRFAMTGKVWAAVKDYYPELLPRLCTRGNIFARMAPDQKQQLIQELQNLGYCVAMCGDGANDCGALKAAHTGISLSEAESSVASPFTSKNPNIVCVLNVIREGRAALVTSFGIFKYMAAYSLCQFISVLLLYSIESNLTDMEFLYIDLAMISIFTFFFGRTEPYQGKLVKETPLSSLMSLSPILSLLLQIVLVSVFQVASFEHLKSEPWYTPFNSTHEGEVACVENYTLYTISSFQYIILAIVFSKGPPYRKSMFTNYGFIVSTMVMTAISIYLALNPAQFLIDQFELVLPENFHFRLYMLAYAGINFVLSLLVEHLLIDQLIFKKLRFKFHKVDKSKRKYLAIERDLNRDTKWPVLTSDFKSAASPLNPVPVCTAEIVVEKENKFDKNHVLNKLYEHPDSPSRASLYSQKTNNTGTLNTPEHQKFGFNFAPNSPKIQEQVNGVVHNEVAFLSQEDLLFSSLPSESLTSHSETFKSLSNNTNYDLASSHLNIADLPYDGVNQSPIKSPVGIPSPQCDLENDGSLSNFNSFGRSPSQNVEKVQPVEMNVLDTNR</sequence>
<evidence type="ECO:0000256" key="4">
    <source>
        <dbReference type="ARBA" id="ARBA00022692"/>
    </source>
</evidence>
<dbReference type="PANTHER" id="PTHR45630:SF8">
    <property type="entry name" value="CATION-TRANSPORTING ATPASE"/>
    <property type="match status" value="1"/>
</dbReference>
<dbReference type="InterPro" id="IPR018303">
    <property type="entry name" value="ATPase_P-typ_P_site"/>
</dbReference>
<dbReference type="Gene3D" id="2.70.150.10">
    <property type="entry name" value="Calcium-transporting ATPase, cytoplasmic transduction domain A"/>
    <property type="match status" value="1"/>
</dbReference>
<dbReference type="Gene3D" id="3.40.50.1000">
    <property type="entry name" value="HAD superfamily/HAD-like"/>
    <property type="match status" value="1"/>
</dbReference>
<dbReference type="GO" id="GO:0140358">
    <property type="term" value="F:P-type transmembrane transporter activity"/>
    <property type="evidence" value="ECO:0007669"/>
    <property type="project" value="InterPro"/>
</dbReference>
<dbReference type="SFLD" id="SFLDG00002">
    <property type="entry name" value="C1.7:_P-type_atpase_like"/>
    <property type="match status" value="1"/>
</dbReference>
<keyword evidence="5 13" id="KW-0479">Metal-binding</keyword>
<evidence type="ECO:0000256" key="12">
    <source>
        <dbReference type="ARBA" id="ARBA00049360"/>
    </source>
</evidence>
<gene>
    <name evidence="16" type="ORF">NQ315_013698</name>
</gene>
<keyword evidence="3" id="KW-0597">Phosphoprotein</keyword>
<evidence type="ECO:0000256" key="7">
    <source>
        <dbReference type="ARBA" id="ARBA00022840"/>
    </source>
</evidence>
<feature type="domain" description="P5B-type ATPase N-terminal" evidence="15">
    <location>
        <begin position="47"/>
        <end position="182"/>
    </location>
</feature>
<dbReference type="InterPro" id="IPR001757">
    <property type="entry name" value="P_typ_ATPase"/>
</dbReference>
<evidence type="ECO:0000313" key="17">
    <source>
        <dbReference type="Proteomes" id="UP001159042"/>
    </source>
</evidence>
<dbReference type="Gene3D" id="3.40.1110.10">
    <property type="entry name" value="Calcium-transporting ATPase, cytoplasmic domain N"/>
    <property type="match status" value="1"/>
</dbReference>
<keyword evidence="7 13" id="KW-0067">ATP-binding</keyword>
<dbReference type="PRINTS" id="PR00119">
    <property type="entry name" value="CATATPASE"/>
</dbReference>
<dbReference type="GO" id="GO:0016887">
    <property type="term" value="F:ATP hydrolysis activity"/>
    <property type="evidence" value="ECO:0007669"/>
    <property type="project" value="InterPro"/>
</dbReference>
<keyword evidence="10 13" id="KW-1133">Transmembrane helix</keyword>
<dbReference type="SUPFAM" id="SSF81665">
    <property type="entry name" value="Calcium ATPase, transmembrane domain M"/>
    <property type="match status" value="1"/>
</dbReference>
<evidence type="ECO:0000259" key="14">
    <source>
        <dbReference type="Pfam" id="PF00122"/>
    </source>
</evidence>
<dbReference type="FunFam" id="1.20.1110.10:FF:000023">
    <property type="entry name" value="Cation-transporting ATPase"/>
    <property type="match status" value="1"/>
</dbReference>
<keyword evidence="9 13" id="KW-1278">Translocase</keyword>
<keyword evidence="8 13" id="KW-0460">Magnesium</keyword>
<dbReference type="PANTHER" id="PTHR45630">
    <property type="entry name" value="CATION-TRANSPORTING ATPASE-RELATED"/>
    <property type="match status" value="1"/>
</dbReference>
<comment type="similarity">
    <text evidence="2 13">Belongs to the cation transport ATPase (P-type) (TC 3.A.3) family. Type V subfamily.</text>
</comment>
<dbReference type="NCBIfam" id="TIGR01494">
    <property type="entry name" value="ATPase_P-type"/>
    <property type="match status" value="3"/>
</dbReference>
<feature type="transmembrane region" description="Helical" evidence="13">
    <location>
        <begin position="1107"/>
        <end position="1126"/>
    </location>
</feature>
<feature type="domain" description="P-type ATPase A" evidence="14">
    <location>
        <begin position="319"/>
        <end position="428"/>
    </location>
</feature>
<accession>A0AAV8W3L1</accession>
<evidence type="ECO:0000256" key="13">
    <source>
        <dbReference type="RuleBase" id="RU362082"/>
    </source>
</evidence>
<keyword evidence="11 13" id="KW-0472">Membrane</keyword>
<dbReference type="Pfam" id="PF00122">
    <property type="entry name" value="E1-E2_ATPase"/>
    <property type="match status" value="1"/>
</dbReference>
<organism evidence="16 17">
    <name type="scientific">Exocentrus adspersus</name>
    <dbReference type="NCBI Taxonomy" id="1586481"/>
    <lineage>
        <taxon>Eukaryota</taxon>
        <taxon>Metazoa</taxon>
        <taxon>Ecdysozoa</taxon>
        <taxon>Arthropoda</taxon>
        <taxon>Hexapoda</taxon>
        <taxon>Insecta</taxon>
        <taxon>Pterygota</taxon>
        <taxon>Neoptera</taxon>
        <taxon>Endopterygota</taxon>
        <taxon>Coleoptera</taxon>
        <taxon>Polyphaga</taxon>
        <taxon>Cucujiformia</taxon>
        <taxon>Chrysomeloidea</taxon>
        <taxon>Cerambycidae</taxon>
        <taxon>Lamiinae</taxon>
        <taxon>Acanthocinini</taxon>
        <taxon>Exocentrus</taxon>
    </lineage>
</organism>
<dbReference type="EC" id="7.2.2.-" evidence="13"/>
<dbReference type="GO" id="GO:0019829">
    <property type="term" value="F:ATPase-coupled monoatomic cation transmembrane transporter activity"/>
    <property type="evidence" value="ECO:0007669"/>
    <property type="project" value="UniProtKB-UniRule"/>
</dbReference>
<dbReference type="InterPro" id="IPR023214">
    <property type="entry name" value="HAD_sf"/>
</dbReference>
<evidence type="ECO:0000256" key="9">
    <source>
        <dbReference type="ARBA" id="ARBA00022967"/>
    </source>
</evidence>
<dbReference type="GO" id="GO:0015203">
    <property type="term" value="F:polyamine transmembrane transporter activity"/>
    <property type="evidence" value="ECO:0007669"/>
    <property type="project" value="TreeGrafter"/>
</dbReference>
<feature type="transmembrane region" description="Helical" evidence="13">
    <location>
        <begin position="482"/>
        <end position="501"/>
    </location>
</feature>
<dbReference type="SFLD" id="SFLDF00027">
    <property type="entry name" value="p-type_atpase"/>
    <property type="match status" value="1"/>
</dbReference>
<feature type="transmembrane region" description="Helical" evidence="13">
    <location>
        <begin position="261"/>
        <end position="281"/>
    </location>
</feature>
<reference evidence="16 17" key="1">
    <citation type="journal article" date="2023" name="Insect Mol. Biol.">
        <title>Genome sequencing provides insights into the evolution of gene families encoding plant cell wall-degrading enzymes in longhorned beetles.</title>
        <authorList>
            <person name="Shin N.R."/>
            <person name="Okamura Y."/>
            <person name="Kirsch R."/>
            <person name="Pauchet Y."/>
        </authorList>
    </citation>
    <scope>NUCLEOTIDE SEQUENCE [LARGE SCALE GENOMIC DNA]</scope>
    <source>
        <strain evidence="16">EAD_L_NR</strain>
    </source>
</reference>
<dbReference type="SFLD" id="SFLDS00003">
    <property type="entry name" value="Haloacid_Dehalogenase"/>
    <property type="match status" value="1"/>
</dbReference>
<feature type="transmembrane region" description="Helical" evidence="13">
    <location>
        <begin position="1146"/>
        <end position="1169"/>
    </location>
</feature>
<dbReference type="InterPro" id="IPR059000">
    <property type="entry name" value="ATPase_P-type_domA"/>
</dbReference>
<feature type="transmembrane region" description="Helical" evidence="13">
    <location>
        <begin position="445"/>
        <end position="462"/>
    </location>
</feature>
<evidence type="ECO:0000256" key="2">
    <source>
        <dbReference type="ARBA" id="ARBA00006000"/>
    </source>
</evidence>
<feature type="transmembrane region" description="Helical" evidence="13">
    <location>
        <begin position="993"/>
        <end position="1009"/>
    </location>
</feature>
<dbReference type="InterPro" id="IPR008250">
    <property type="entry name" value="ATPase_P-typ_transduc_dom_A_sf"/>
</dbReference>
<dbReference type="InterPro" id="IPR006544">
    <property type="entry name" value="P-type_TPase_V"/>
</dbReference>
<dbReference type="InterPro" id="IPR023298">
    <property type="entry name" value="ATPase_P-typ_TM_dom_sf"/>
</dbReference>
<dbReference type="InterPro" id="IPR023299">
    <property type="entry name" value="ATPase_P-typ_cyto_dom_N"/>
</dbReference>
<dbReference type="FunFam" id="3.40.50.1000:FF:000045">
    <property type="entry name" value="Cation-transporting ATPase"/>
    <property type="match status" value="1"/>
</dbReference>
<feature type="transmembrane region" description="Helical" evidence="13">
    <location>
        <begin position="233"/>
        <end position="255"/>
    </location>
</feature>
<name>A0AAV8W3L1_9CUCU</name>
<feature type="transmembrane region" description="Helical" evidence="13">
    <location>
        <begin position="64"/>
        <end position="81"/>
    </location>
</feature>
<dbReference type="SUPFAM" id="SSF81653">
    <property type="entry name" value="Calcium ATPase, transduction domain A"/>
    <property type="match status" value="1"/>
</dbReference>
<dbReference type="InterPro" id="IPR036412">
    <property type="entry name" value="HAD-like_sf"/>
</dbReference>
<dbReference type="PROSITE" id="PS00154">
    <property type="entry name" value="ATPASE_E1_E2"/>
    <property type="match status" value="1"/>
</dbReference>
<evidence type="ECO:0000256" key="3">
    <source>
        <dbReference type="ARBA" id="ARBA00022553"/>
    </source>
</evidence>
<dbReference type="Proteomes" id="UP001159042">
    <property type="component" value="Unassembled WGS sequence"/>
</dbReference>
<evidence type="ECO:0000256" key="5">
    <source>
        <dbReference type="ARBA" id="ARBA00022723"/>
    </source>
</evidence>
<dbReference type="InterPro" id="IPR047819">
    <property type="entry name" value="P5A-ATPase_N"/>
</dbReference>
<dbReference type="GO" id="GO:0046872">
    <property type="term" value="F:metal ion binding"/>
    <property type="evidence" value="ECO:0007669"/>
    <property type="project" value="UniProtKB-UniRule"/>
</dbReference>
<dbReference type="GO" id="GO:0005524">
    <property type="term" value="F:ATP binding"/>
    <property type="evidence" value="ECO:0007669"/>
    <property type="project" value="UniProtKB-UniRule"/>
</dbReference>
<comment type="subcellular location">
    <subcellularLocation>
        <location evidence="1 13">Membrane</location>
        <topology evidence="1 13">Multi-pass membrane protein</topology>
    </subcellularLocation>
</comment>
<dbReference type="SUPFAM" id="SSF56784">
    <property type="entry name" value="HAD-like"/>
    <property type="match status" value="1"/>
</dbReference>
<keyword evidence="17" id="KW-1185">Reference proteome</keyword>
<dbReference type="NCBIfam" id="TIGR01657">
    <property type="entry name" value="P-ATPase-V"/>
    <property type="match status" value="1"/>
</dbReference>
<feature type="transmembrane region" description="Helical" evidence="13">
    <location>
        <begin position="963"/>
        <end position="981"/>
    </location>
</feature>
<proteinExistence type="inferred from homology"/>
<evidence type="ECO:0000256" key="1">
    <source>
        <dbReference type="ARBA" id="ARBA00004141"/>
    </source>
</evidence>
<comment type="caution">
    <text evidence="16">The sequence shown here is derived from an EMBL/GenBank/DDBJ whole genome shotgun (WGS) entry which is preliminary data.</text>
</comment>
<dbReference type="Pfam" id="PF12409">
    <property type="entry name" value="P5-ATPase"/>
    <property type="match status" value="1"/>
</dbReference>
<dbReference type="InterPro" id="IPR044492">
    <property type="entry name" value="P_typ_ATPase_HD_dom"/>
</dbReference>
<evidence type="ECO:0000256" key="8">
    <source>
        <dbReference type="ARBA" id="ARBA00022842"/>
    </source>
</evidence>